<comment type="function">
    <text evidence="19">In addition to polymerase activity, this DNA polymerase exhibits 3'-5' and 5'-3' exonuclease activity.</text>
</comment>
<evidence type="ECO:0000256" key="4">
    <source>
        <dbReference type="ARBA" id="ARBA00020311"/>
    </source>
</evidence>
<dbReference type="CDD" id="cd09898">
    <property type="entry name" value="H3TH_53EXO"/>
    <property type="match status" value="1"/>
</dbReference>
<keyword evidence="16 19" id="KW-0234">DNA repair</keyword>
<evidence type="ECO:0000256" key="5">
    <source>
        <dbReference type="ARBA" id="ARBA00022679"/>
    </source>
</evidence>
<dbReference type="Pfam" id="PF01612">
    <property type="entry name" value="DNA_pol_A_exo1"/>
    <property type="match status" value="1"/>
</dbReference>
<dbReference type="InterPro" id="IPR029060">
    <property type="entry name" value="PIN-like_dom_sf"/>
</dbReference>
<keyword evidence="14" id="KW-0630">Potassium</keyword>
<dbReference type="EC" id="2.7.7.7" evidence="3 18"/>
<evidence type="ECO:0000259" key="20">
    <source>
        <dbReference type="SMART" id="SM00474"/>
    </source>
</evidence>
<dbReference type="CDD" id="cd06139">
    <property type="entry name" value="DNA_polA_I_Ecoli_like_exo"/>
    <property type="match status" value="1"/>
</dbReference>
<dbReference type="InterPro" id="IPR020046">
    <property type="entry name" value="5-3_exonucl_a-hlix_arch_N"/>
</dbReference>
<dbReference type="InterPro" id="IPR036279">
    <property type="entry name" value="5-3_exonuclease_C_sf"/>
</dbReference>
<comment type="catalytic activity">
    <reaction evidence="17 19">
        <text>DNA(n) + a 2'-deoxyribonucleoside 5'-triphosphate = DNA(n+1) + diphosphate</text>
        <dbReference type="Rhea" id="RHEA:22508"/>
        <dbReference type="Rhea" id="RHEA-COMP:17339"/>
        <dbReference type="Rhea" id="RHEA-COMP:17340"/>
        <dbReference type="ChEBI" id="CHEBI:33019"/>
        <dbReference type="ChEBI" id="CHEBI:61560"/>
        <dbReference type="ChEBI" id="CHEBI:173112"/>
        <dbReference type="EC" id="2.7.7.7"/>
    </reaction>
</comment>
<evidence type="ECO:0000256" key="1">
    <source>
        <dbReference type="ARBA" id="ARBA00007705"/>
    </source>
</evidence>
<dbReference type="FunFam" id="3.40.50.1010:FF:000001">
    <property type="entry name" value="DNA polymerase I"/>
    <property type="match status" value="1"/>
</dbReference>
<dbReference type="PROSITE" id="PS00447">
    <property type="entry name" value="DNA_POLYMERASE_A"/>
    <property type="match status" value="1"/>
</dbReference>
<dbReference type="SMART" id="SM00279">
    <property type="entry name" value="HhH2"/>
    <property type="match status" value="1"/>
</dbReference>
<evidence type="ECO:0000256" key="16">
    <source>
        <dbReference type="ARBA" id="ARBA00023204"/>
    </source>
</evidence>
<feature type="domain" description="DNA-directed DNA polymerase family A palm" evidence="22">
    <location>
        <begin position="693"/>
        <end position="901"/>
    </location>
</feature>
<name>A0A1Y6ECM6_9GAMM</name>
<keyword evidence="9" id="KW-0255">Endonuclease</keyword>
<evidence type="ECO:0000256" key="7">
    <source>
        <dbReference type="ARBA" id="ARBA00022705"/>
    </source>
</evidence>
<dbReference type="PANTHER" id="PTHR10133:SF27">
    <property type="entry name" value="DNA POLYMERASE NU"/>
    <property type="match status" value="1"/>
</dbReference>
<evidence type="ECO:0000256" key="2">
    <source>
        <dbReference type="ARBA" id="ARBA00011541"/>
    </source>
</evidence>
<dbReference type="OrthoDB" id="9806424at2"/>
<dbReference type="InterPro" id="IPR001098">
    <property type="entry name" value="DNA-dir_DNA_pol_A_palm_dom"/>
</dbReference>
<feature type="domain" description="3'-5' exonuclease" evidence="20">
    <location>
        <begin position="337"/>
        <end position="524"/>
    </location>
</feature>
<dbReference type="Pfam" id="PF02739">
    <property type="entry name" value="5_3_exonuc_N"/>
    <property type="match status" value="1"/>
</dbReference>
<dbReference type="Pfam" id="PF00476">
    <property type="entry name" value="DNA_pol_A"/>
    <property type="match status" value="1"/>
</dbReference>
<dbReference type="InterPro" id="IPR012337">
    <property type="entry name" value="RNaseH-like_sf"/>
</dbReference>
<dbReference type="GO" id="GO:0003677">
    <property type="term" value="F:DNA binding"/>
    <property type="evidence" value="ECO:0007669"/>
    <property type="project" value="UniProtKB-UniRule"/>
</dbReference>
<dbReference type="InterPro" id="IPR002298">
    <property type="entry name" value="DNA_polymerase_A"/>
</dbReference>
<dbReference type="GO" id="GO:0008409">
    <property type="term" value="F:5'-3' exonuclease activity"/>
    <property type="evidence" value="ECO:0007669"/>
    <property type="project" value="UniProtKB-UniRule"/>
</dbReference>
<dbReference type="InterPro" id="IPR019760">
    <property type="entry name" value="DNA-dir_DNA_pol_A_CS"/>
</dbReference>
<dbReference type="GO" id="GO:0004519">
    <property type="term" value="F:endonuclease activity"/>
    <property type="evidence" value="ECO:0007669"/>
    <property type="project" value="UniProtKB-KW"/>
</dbReference>
<keyword evidence="7 19" id="KW-0235">DNA replication</keyword>
<feature type="domain" description="5'-3' exonuclease" evidence="21">
    <location>
        <begin position="8"/>
        <end position="269"/>
    </location>
</feature>
<dbReference type="InterPro" id="IPR008918">
    <property type="entry name" value="HhH2"/>
</dbReference>
<accession>A0A1Y6ECM6</accession>
<dbReference type="Gene3D" id="1.20.1060.10">
    <property type="entry name" value="Taq DNA Polymerase, Chain T, domain 4"/>
    <property type="match status" value="1"/>
</dbReference>
<evidence type="ECO:0000256" key="3">
    <source>
        <dbReference type="ARBA" id="ARBA00012417"/>
    </source>
</evidence>
<dbReference type="InterPro" id="IPR020045">
    <property type="entry name" value="DNA_polI_H3TH"/>
</dbReference>
<evidence type="ECO:0000256" key="11">
    <source>
        <dbReference type="ARBA" id="ARBA00022801"/>
    </source>
</evidence>
<evidence type="ECO:0000256" key="17">
    <source>
        <dbReference type="ARBA" id="ARBA00049244"/>
    </source>
</evidence>
<dbReference type="SMART" id="SM00474">
    <property type="entry name" value="35EXOc"/>
    <property type="match status" value="1"/>
</dbReference>
<keyword evidence="8" id="KW-0540">Nuclease</keyword>
<keyword evidence="5 19" id="KW-0808">Transferase</keyword>
<dbReference type="Pfam" id="PF01367">
    <property type="entry name" value="5_3_exonuc"/>
    <property type="match status" value="1"/>
</dbReference>
<keyword evidence="6 19" id="KW-0548">Nucleotidyltransferase</keyword>
<dbReference type="SUPFAM" id="SSF88723">
    <property type="entry name" value="PIN domain-like"/>
    <property type="match status" value="1"/>
</dbReference>
<proteinExistence type="inferred from homology"/>
<dbReference type="InterPro" id="IPR002562">
    <property type="entry name" value="3'-5'_exonuclease_dom"/>
</dbReference>
<comment type="similarity">
    <text evidence="1 19">Belongs to the DNA polymerase type-A family.</text>
</comment>
<dbReference type="InterPro" id="IPR002421">
    <property type="entry name" value="5-3_exonuclease"/>
</dbReference>
<dbReference type="Gene3D" id="3.40.50.1010">
    <property type="entry name" value="5'-nuclease"/>
    <property type="match status" value="1"/>
</dbReference>
<dbReference type="NCBIfam" id="TIGR00593">
    <property type="entry name" value="pola"/>
    <property type="match status" value="1"/>
</dbReference>
<dbReference type="RefSeq" id="WP_086433313.1">
    <property type="nucleotide sequence ID" value="NZ_FXWH01000001.1"/>
</dbReference>
<dbReference type="InterPro" id="IPR036397">
    <property type="entry name" value="RNaseH_sf"/>
</dbReference>
<dbReference type="InterPro" id="IPR018320">
    <property type="entry name" value="DNA_polymerase_1"/>
</dbReference>
<dbReference type="Gene3D" id="1.10.150.20">
    <property type="entry name" value="5' to 3' exonuclease, C-terminal subdomain"/>
    <property type="match status" value="2"/>
</dbReference>
<dbReference type="SUPFAM" id="SSF53098">
    <property type="entry name" value="Ribonuclease H-like"/>
    <property type="match status" value="1"/>
</dbReference>
<dbReference type="FunFam" id="1.20.1060.10:FF:000001">
    <property type="entry name" value="DNA polymerase I"/>
    <property type="match status" value="1"/>
</dbReference>
<reference evidence="24" key="1">
    <citation type="submission" date="2017-04" db="EMBL/GenBank/DDBJ databases">
        <authorList>
            <person name="Varghese N."/>
            <person name="Submissions S."/>
        </authorList>
    </citation>
    <scope>NUCLEOTIDE SEQUENCE [LARGE SCALE GENOMIC DNA]</scope>
</reference>
<dbReference type="EMBL" id="FXWH01000001">
    <property type="protein sequence ID" value="SMQ58362.1"/>
    <property type="molecule type" value="Genomic_DNA"/>
</dbReference>
<evidence type="ECO:0000256" key="15">
    <source>
        <dbReference type="ARBA" id="ARBA00023125"/>
    </source>
</evidence>
<dbReference type="GO" id="GO:0006302">
    <property type="term" value="P:double-strand break repair"/>
    <property type="evidence" value="ECO:0007669"/>
    <property type="project" value="TreeGrafter"/>
</dbReference>
<dbReference type="PRINTS" id="PR00868">
    <property type="entry name" value="DNAPOLI"/>
</dbReference>
<dbReference type="GO" id="GO:0006261">
    <property type="term" value="P:DNA-templated DNA replication"/>
    <property type="evidence" value="ECO:0007669"/>
    <property type="project" value="UniProtKB-UniRule"/>
</dbReference>
<dbReference type="CDD" id="cd09859">
    <property type="entry name" value="PIN_53EXO"/>
    <property type="match status" value="1"/>
</dbReference>
<dbReference type="FunFam" id="1.10.150.20:FF:000003">
    <property type="entry name" value="DNA polymerase I"/>
    <property type="match status" value="1"/>
</dbReference>
<evidence type="ECO:0000259" key="22">
    <source>
        <dbReference type="SMART" id="SM00482"/>
    </source>
</evidence>
<dbReference type="Gene3D" id="3.30.420.10">
    <property type="entry name" value="Ribonuclease H-like superfamily/Ribonuclease H"/>
    <property type="match status" value="1"/>
</dbReference>
<comment type="subunit">
    <text evidence="2">Single-chain monomer with multiple functions.</text>
</comment>
<dbReference type="Gene3D" id="3.30.70.370">
    <property type="match status" value="1"/>
</dbReference>
<evidence type="ECO:0000256" key="14">
    <source>
        <dbReference type="ARBA" id="ARBA00022958"/>
    </source>
</evidence>
<gene>
    <name evidence="19" type="primary">polA</name>
    <name evidence="23" type="ORF">SAMN06297229_0103</name>
</gene>
<evidence type="ECO:0000256" key="18">
    <source>
        <dbReference type="NCBIfam" id="TIGR00593"/>
    </source>
</evidence>
<dbReference type="NCBIfam" id="NF004397">
    <property type="entry name" value="PRK05755.1"/>
    <property type="match status" value="1"/>
</dbReference>
<evidence type="ECO:0000256" key="8">
    <source>
        <dbReference type="ARBA" id="ARBA00022722"/>
    </source>
</evidence>
<evidence type="ECO:0000256" key="12">
    <source>
        <dbReference type="ARBA" id="ARBA00022839"/>
    </source>
</evidence>
<dbReference type="FunFam" id="1.10.150.20:FF:000002">
    <property type="entry name" value="DNA polymerase I"/>
    <property type="match status" value="1"/>
</dbReference>
<dbReference type="AlphaFoldDB" id="A0A1Y6ECM6"/>
<evidence type="ECO:0000256" key="13">
    <source>
        <dbReference type="ARBA" id="ARBA00022932"/>
    </source>
</evidence>
<organism evidence="23 24">
    <name type="scientific">Pseudidiomarina planktonica</name>
    <dbReference type="NCBI Taxonomy" id="1323738"/>
    <lineage>
        <taxon>Bacteria</taxon>
        <taxon>Pseudomonadati</taxon>
        <taxon>Pseudomonadota</taxon>
        <taxon>Gammaproteobacteria</taxon>
        <taxon>Alteromonadales</taxon>
        <taxon>Idiomarinaceae</taxon>
        <taxon>Pseudidiomarina</taxon>
    </lineage>
</organism>
<dbReference type="PANTHER" id="PTHR10133">
    <property type="entry name" value="DNA POLYMERASE I"/>
    <property type="match status" value="1"/>
</dbReference>
<sequence length="937" mass="104224">MNKKIPENPFILVDGSSYLFRAFHAPPHLTNSAGEPTGAIYGVVNMLRSLVKRYKPSHMAVIFDAKGPTFRNEMYSEYKANRPPMPDDLRSQIEPLHKIVQAMGLPLLCVDGVEADDVIGTLAQQAGDKGRFTLISTGDKDMAQLVNDHVYLINTMSGDISDTEAVKEKFGVRPDQIIDYLALMGDSSDNIPGLPKAGQKTAQALLQGLESIDAIYENTAAVTELSFRGAKTMPDKLAEHKDQVYMSRDLATIKCDVPLDFKPEELTISSADTEALKELYGRCEFRQWLGELLAQGAVTDQALQRGADSAASVSSAADSDTGSDSALTANQFEDCDYYAITEMAEFDQWLEKLGKADYFAFDTETTSLNYMEAELVGVSLAIKPGEAVYIPVGHNYPGAPDQLSRDEVLAKLKPLLEADSPKKVGQNLKYDAHILRRYDIRLDGILSDTMLASYVYNSVGSRHDMDTLSLQYLQHKTISYTDVAGKGAKQITFNDVALEQAIPYAAEDADVTLRLHEHLWGTLSGEGKLKQVLTDMEVPLIPILCDMEQRGVQIDAQLLAKQSHELAMKLQNLEERAYEIAGETFNLGSPKQLQRILFEELKLPILKKTPKGAPSTAEETLQELALDYPLPAVIMEHRGLAKLKSTYTDKLPKMVNHRTQRIHTSYHQAVTATGRLSSSDPNLQNIPIRTEEGRRVRQAFTAPEGYVVLAIDYSQIELRIMAHLSQDKNLLQAFARAQDIHKATAAEVFGVSLEDVTNEQRRSAKAVNFGLIYGMSAFGLARQLDIPRHEAQHYMDKYFERFPGVLEYMETTREKAKQQGYVETIYGRRLHLPEINAQHGGRRKAAERAAINAPMQGTAADIIKRAMIKVADWIEQNTSRGDVWMIMQVHDELVFEVKAEQLETLQAELVKVMESAAQLDVPLIAEAGSGNNWDEAH</sequence>
<evidence type="ECO:0000256" key="9">
    <source>
        <dbReference type="ARBA" id="ARBA00022759"/>
    </source>
</evidence>
<dbReference type="GO" id="GO:0003887">
    <property type="term" value="F:DNA-directed DNA polymerase activity"/>
    <property type="evidence" value="ECO:0007669"/>
    <property type="project" value="UniProtKB-UniRule"/>
</dbReference>
<keyword evidence="11 19" id="KW-0378">Hydrolase</keyword>
<keyword evidence="15 19" id="KW-0238">DNA-binding</keyword>
<dbReference type="SUPFAM" id="SSF56672">
    <property type="entry name" value="DNA/RNA polymerases"/>
    <property type="match status" value="1"/>
</dbReference>
<protein>
    <recommendedName>
        <fullName evidence="4 18">DNA polymerase I</fullName>
        <ecNumber evidence="3 18">2.7.7.7</ecNumber>
    </recommendedName>
</protein>
<dbReference type="GO" id="GO:0008408">
    <property type="term" value="F:3'-5' exonuclease activity"/>
    <property type="evidence" value="ECO:0007669"/>
    <property type="project" value="UniProtKB-UniRule"/>
</dbReference>
<dbReference type="SUPFAM" id="SSF47807">
    <property type="entry name" value="5' to 3' exonuclease, C-terminal subdomain"/>
    <property type="match status" value="1"/>
</dbReference>
<dbReference type="SMART" id="SM00475">
    <property type="entry name" value="53EXOc"/>
    <property type="match status" value="1"/>
</dbReference>
<keyword evidence="10 19" id="KW-0227">DNA damage</keyword>
<dbReference type="SMART" id="SM00482">
    <property type="entry name" value="POLAc"/>
    <property type="match status" value="1"/>
</dbReference>
<evidence type="ECO:0000256" key="6">
    <source>
        <dbReference type="ARBA" id="ARBA00022695"/>
    </source>
</evidence>
<evidence type="ECO:0000256" key="10">
    <source>
        <dbReference type="ARBA" id="ARBA00022763"/>
    </source>
</evidence>
<keyword evidence="24" id="KW-1185">Reference proteome</keyword>
<evidence type="ECO:0000259" key="21">
    <source>
        <dbReference type="SMART" id="SM00475"/>
    </source>
</evidence>
<evidence type="ECO:0000313" key="24">
    <source>
        <dbReference type="Proteomes" id="UP000194450"/>
    </source>
</evidence>
<dbReference type="FunFam" id="3.30.420.10:FF:000026">
    <property type="entry name" value="DNA polymerase I"/>
    <property type="match status" value="1"/>
</dbReference>
<evidence type="ECO:0000313" key="23">
    <source>
        <dbReference type="EMBL" id="SMQ58362.1"/>
    </source>
</evidence>
<evidence type="ECO:0000256" key="19">
    <source>
        <dbReference type="RuleBase" id="RU004460"/>
    </source>
</evidence>
<dbReference type="Proteomes" id="UP000194450">
    <property type="component" value="Unassembled WGS sequence"/>
</dbReference>
<dbReference type="InterPro" id="IPR043502">
    <property type="entry name" value="DNA/RNA_pol_sf"/>
</dbReference>
<keyword evidence="12 19" id="KW-0269">Exonuclease</keyword>
<keyword evidence="13 19" id="KW-0239">DNA-directed DNA polymerase</keyword>
<dbReference type="CDD" id="cd08637">
    <property type="entry name" value="DNA_pol_A_pol_I_C"/>
    <property type="match status" value="1"/>
</dbReference>